<proteinExistence type="inferred from homology"/>
<dbReference type="SUPFAM" id="SSF47240">
    <property type="entry name" value="Ferritin-like"/>
    <property type="match status" value="1"/>
</dbReference>
<dbReference type="AlphaFoldDB" id="A0A9X1MVX0"/>
<evidence type="ECO:0000256" key="2">
    <source>
        <dbReference type="RuleBase" id="RU003875"/>
    </source>
</evidence>
<accession>A0A9X1MVX0</accession>
<dbReference type="Gene3D" id="1.20.1260.10">
    <property type="match status" value="1"/>
</dbReference>
<dbReference type="GO" id="GO:0008199">
    <property type="term" value="F:ferric iron binding"/>
    <property type="evidence" value="ECO:0007669"/>
    <property type="project" value="InterPro"/>
</dbReference>
<organism evidence="4 5">
    <name type="scientific">Limnobaculum eriocheiris</name>
    <dbReference type="NCBI Taxonomy" id="2897391"/>
    <lineage>
        <taxon>Bacteria</taxon>
        <taxon>Pseudomonadati</taxon>
        <taxon>Pseudomonadota</taxon>
        <taxon>Gammaproteobacteria</taxon>
        <taxon>Enterobacterales</taxon>
        <taxon>Budviciaceae</taxon>
        <taxon>Limnobaculum</taxon>
    </lineage>
</organism>
<dbReference type="Pfam" id="PF00210">
    <property type="entry name" value="Ferritin"/>
    <property type="match status" value="1"/>
</dbReference>
<dbReference type="CDD" id="cd01043">
    <property type="entry name" value="DPS"/>
    <property type="match status" value="1"/>
</dbReference>
<feature type="domain" description="Ferritin/DPS" evidence="3">
    <location>
        <begin position="30"/>
        <end position="167"/>
    </location>
</feature>
<keyword evidence="5" id="KW-1185">Reference proteome</keyword>
<sequence length="168" mass="18645">MSTVKSLKAKESKLAFTRIDIKESVKLSSIKALNHMVAQLADLALITKQAHWNMKGINFISAHEMIDGFRDVLLAHQDTFAERVVQFGGTAMGTLQAVAVATTLKAYPTDIYTVKDHLTALADRYAVVANEMRKAITEAEDEDVADMFTAASRDLDKFVWFIEAHLAE</sequence>
<comment type="caution">
    <text evidence="4">The sequence shown here is derived from an EMBL/GenBank/DDBJ whole genome shotgun (WGS) entry which is preliminary data.</text>
</comment>
<gene>
    <name evidence="4" type="primary">dps</name>
    <name evidence="4" type="synonym">pexB</name>
    <name evidence="4" type="ORF">LPW36_03815</name>
</gene>
<dbReference type="InterPro" id="IPR012347">
    <property type="entry name" value="Ferritin-like"/>
</dbReference>
<dbReference type="PANTHER" id="PTHR42932:SF3">
    <property type="entry name" value="DNA PROTECTION DURING STARVATION PROTEIN"/>
    <property type="match status" value="1"/>
</dbReference>
<dbReference type="EMBL" id="JAJNAG010000004">
    <property type="protein sequence ID" value="MCD1125160.1"/>
    <property type="molecule type" value="Genomic_DNA"/>
</dbReference>
<dbReference type="InterPro" id="IPR009078">
    <property type="entry name" value="Ferritin-like_SF"/>
</dbReference>
<dbReference type="PIRSF" id="PIRSF005900">
    <property type="entry name" value="Dps"/>
    <property type="match status" value="1"/>
</dbReference>
<dbReference type="NCBIfam" id="NF006975">
    <property type="entry name" value="PRK09448.1"/>
    <property type="match status" value="1"/>
</dbReference>
<dbReference type="PRINTS" id="PR01346">
    <property type="entry name" value="HELNAPAPROT"/>
</dbReference>
<protein>
    <submittedName>
        <fullName evidence="4">DNA starvation/stationary phase protection protein Dps</fullName>
    </submittedName>
</protein>
<reference evidence="4" key="1">
    <citation type="submission" date="2021-11" db="EMBL/GenBank/DDBJ databases">
        <title>Jinshanibacter sp. isolated from one year old Eriocheir sinensis.</title>
        <authorList>
            <person name="Li J.-Y."/>
            <person name="He W."/>
            <person name="Gao T.-H."/>
        </authorList>
    </citation>
    <scope>NUCLEOTIDE SEQUENCE</scope>
    <source>
        <strain evidence="4">LJY008</strain>
    </source>
</reference>
<name>A0A9X1MVX0_9GAMM</name>
<evidence type="ECO:0000313" key="4">
    <source>
        <dbReference type="EMBL" id="MCD1125160.1"/>
    </source>
</evidence>
<dbReference type="RefSeq" id="WP_230608146.1">
    <property type="nucleotide sequence ID" value="NZ_JAJNAG010000004.1"/>
</dbReference>
<comment type="similarity">
    <text evidence="1 2">Belongs to the Dps family.</text>
</comment>
<dbReference type="Proteomes" id="UP001139171">
    <property type="component" value="Unassembled WGS sequence"/>
</dbReference>
<dbReference type="InterPro" id="IPR002177">
    <property type="entry name" value="DPS_DNA-bd"/>
</dbReference>
<evidence type="ECO:0000259" key="3">
    <source>
        <dbReference type="Pfam" id="PF00210"/>
    </source>
</evidence>
<evidence type="ECO:0000313" key="5">
    <source>
        <dbReference type="Proteomes" id="UP001139171"/>
    </source>
</evidence>
<evidence type="ECO:0000256" key="1">
    <source>
        <dbReference type="ARBA" id="ARBA00009497"/>
    </source>
</evidence>
<dbReference type="InterPro" id="IPR008331">
    <property type="entry name" value="Ferritin_DPS_dom"/>
</dbReference>
<dbReference type="PANTHER" id="PTHR42932">
    <property type="entry name" value="GENERAL STRESS PROTEIN 20U"/>
    <property type="match status" value="1"/>
</dbReference>